<keyword evidence="2" id="KW-0812">Transmembrane</keyword>
<dbReference type="EMBL" id="MCOG01000024">
    <property type="protein sequence ID" value="ORY75872.1"/>
    <property type="molecule type" value="Genomic_DNA"/>
</dbReference>
<keyword evidence="2" id="KW-0472">Membrane</keyword>
<reference evidence="4 5" key="1">
    <citation type="submission" date="2016-08" db="EMBL/GenBank/DDBJ databases">
        <title>A Parts List for Fungal Cellulosomes Revealed by Comparative Genomics.</title>
        <authorList>
            <consortium name="DOE Joint Genome Institute"/>
            <person name="Haitjema C.H."/>
            <person name="Gilmore S.P."/>
            <person name="Henske J.K."/>
            <person name="Solomon K.V."/>
            <person name="De Groot R."/>
            <person name="Kuo A."/>
            <person name="Mondo S.J."/>
            <person name="Salamov A.A."/>
            <person name="Labutti K."/>
            <person name="Zhao Z."/>
            <person name="Chiniquy J."/>
            <person name="Barry K."/>
            <person name="Brewer H.M."/>
            <person name="Purvine S.O."/>
            <person name="Wright A.T."/>
            <person name="Boxma B."/>
            <person name="Van Alen T."/>
            <person name="Hackstein J.H."/>
            <person name="Baker S.E."/>
            <person name="Grigoriev I.V."/>
            <person name="O'Malley M.A."/>
        </authorList>
    </citation>
    <scope>NUCLEOTIDE SEQUENCE [LARGE SCALE GENOMIC DNA]</scope>
    <source>
        <strain evidence="4 5">G1</strain>
    </source>
</reference>
<feature type="region of interest" description="Disordered" evidence="1">
    <location>
        <begin position="1"/>
        <end position="21"/>
    </location>
</feature>
<feature type="transmembrane region" description="Helical" evidence="2">
    <location>
        <begin position="875"/>
        <end position="897"/>
    </location>
</feature>
<keyword evidence="2" id="KW-1133">Transmembrane helix</keyword>
<dbReference type="PANTHER" id="PTHR31600">
    <property type="entry name" value="TINY MACROCYSTS PROTEIN B-RELATED"/>
    <property type="match status" value="1"/>
</dbReference>
<dbReference type="Proteomes" id="UP000193920">
    <property type="component" value="Unassembled WGS sequence"/>
</dbReference>
<organism evidence="4 5">
    <name type="scientific">Neocallimastix californiae</name>
    <dbReference type="NCBI Taxonomy" id="1754190"/>
    <lineage>
        <taxon>Eukaryota</taxon>
        <taxon>Fungi</taxon>
        <taxon>Fungi incertae sedis</taxon>
        <taxon>Chytridiomycota</taxon>
        <taxon>Chytridiomycota incertae sedis</taxon>
        <taxon>Neocallimastigomycetes</taxon>
        <taxon>Neocallimastigales</taxon>
        <taxon>Neocallimastigaceae</taxon>
        <taxon>Neocallimastix</taxon>
    </lineage>
</organism>
<evidence type="ECO:0000313" key="5">
    <source>
        <dbReference type="Proteomes" id="UP000193920"/>
    </source>
</evidence>
<feature type="domain" description="TmcB/TmcC TPR repeats" evidence="3">
    <location>
        <begin position="496"/>
        <end position="611"/>
    </location>
</feature>
<dbReference type="STRING" id="1754190.A0A1Y2EW93"/>
<feature type="transmembrane region" description="Helical" evidence="2">
    <location>
        <begin position="255"/>
        <end position="271"/>
    </location>
</feature>
<accession>A0A1Y2EW93</accession>
<keyword evidence="5" id="KW-1185">Reference proteome</keyword>
<feature type="transmembrane region" description="Helical" evidence="2">
    <location>
        <begin position="969"/>
        <end position="989"/>
    </location>
</feature>
<dbReference type="InterPro" id="IPR057352">
    <property type="entry name" value="TPR_TmcB/C"/>
</dbReference>
<evidence type="ECO:0000259" key="3">
    <source>
        <dbReference type="Pfam" id="PF25474"/>
    </source>
</evidence>
<dbReference type="Pfam" id="PF25474">
    <property type="entry name" value="TPR_TmcB"/>
    <property type="match status" value="1"/>
</dbReference>
<dbReference type="PANTHER" id="PTHR31600:SF2">
    <property type="entry name" value="GAMETE ENRICHED GENE 10 PROTEIN-RELATED"/>
    <property type="match status" value="1"/>
</dbReference>
<dbReference type="OrthoDB" id="2137330at2759"/>
<dbReference type="InterPro" id="IPR052994">
    <property type="entry name" value="Tiny_macrocysts_regulators"/>
</dbReference>
<protein>
    <recommendedName>
        <fullName evidence="3">TmcB/TmcC TPR repeats domain-containing protein</fullName>
    </recommendedName>
</protein>
<evidence type="ECO:0000256" key="1">
    <source>
        <dbReference type="SAM" id="MobiDB-lite"/>
    </source>
</evidence>
<dbReference type="AlphaFoldDB" id="A0A1Y2EW93"/>
<name>A0A1Y2EW93_9FUNG</name>
<feature type="transmembrane region" description="Helical" evidence="2">
    <location>
        <begin position="696"/>
        <end position="717"/>
    </location>
</feature>
<evidence type="ECO:0000256" key="2">
    <source>
        <dbReference type="SAM" id="Phobius"/>
    </source>
</evidence>
<gene>
    <name evidence="4" type="ORF">LY90DRAFT_665747</name>
</gene>
<feature type="transmembrane region" description="Helical" evidence="2">
    <location>
        <begin position="54"/>
        <end position="72"/>
    </location>
</feature>
<feature type="transmembrane region" description="Helical" evidence="2">
    <location>
        <begin position="145"/>
        <end position="164"/>
    </location>
</feature>
<sequence length="1249" mass="145345">MGDDSNDNDKNNNGSQKSEEDEVYYTGLGAQGKVEETVFSLLYIMVKENSFHQILAIIFLIVEDYQVLNFVFRTEWFPTMPHLVPILVDVLSFEMASVSFLRVLMILMFILVIAVISSAIYVAISFHAGRFKLMWPILILRNLTTFLMSIFYIPVVHIFIGFIVCSDGYLVRFEEVKCYTPTHLPFFIGSIIGLCLFIPYTVLMSSVFVDPLPYNKGNPLTKASGREDLIYCFFRLILIVLENTTKVLLHSSAESLYLLSIGIALMDYKVLRHHPLHNSTFNRIRAGIWFGIFISTIPAIIFTIKEPPQSHWPWILSLVLNIPGFITGFFLSIRFHKSVLSGIYKRLREKKMLEELTLEKIKNNEIDPEDLENDHVAQSLDRIATTKFIRTKIKVYECEEDCELVCRFVRYNRNPEAYQLMRLLFNEGIKQYPKDAFVFIQYCFYLFSMQNFNKDYTLLDEGENKTTPYQLLERAAKLKPAFDLRFFISFATQTMEQIKKSKELDSSKIDISTFVELETLESSAIKFHISTLTEFKSLFKKLKESTNPKDCINYVSSLKKISEVQKLADEQYVRLLTKFTGNKEARQMYYLFLKDVLNLPEKAAKYHTDDKVLKMLNDNKGNEANASGSSGSNSNNKIDDPNQTNEKNEITRVHKKSVCYSKYDRELIKELGYRKNMKNVFIKPIEKYASFFERTIYINFILLVIGSIINIIIFYHISHTLDDFHVSLKTTYLVDTLCEEYSVLQLEGIAKFENSWNDLKNRIKHNAEEFENELLELFNKFSSFDPTGNEIILFYSEQNKPSKCDLNMYQVGYMIDRMNTIISTTEYDFNKPESILFDTPLRFFSDNEKENFNIVLSKVSDYILDELNSYINLQIYIIIGTTIITTILYIVSTIFGLNPLLKFINKLQIEVLRMFRHIPPEDIDNLIDKIDKQKEIIYLNFNVADENKNSNKKDDFMMKRKIINNIGRCYIYLSIFLLCGIMVFIPTYYTDYSQIEMIDLIHKSSKRFQLVKSIFLFTLETKTQNRLVYLPGETERLLYSTINDLKDLQYNIRYGKFKAPPSIEISVLHDLILETSCKRKTQEECDKRQFNPEIGYTKAISELPLDDLITYYINAAKSYIANNLNNSPTNFYNVSSCIETLVYLGANKDIQLMGNIQDDIIDGLKKFDQIIIQLLKSKNISAIEFSIILLVTCFIINILVYKFKIKSIVNEKINEMNDLITLAFMIPRDVINKAPPYKDFIETGETNDD</sequence>
<feature type="transmembrane region" description="Helical" evidence="2">
    <location>
        <begin position="314"/>
        <end position="336"/>
    </location>
</feature>
<proteinExistence type="predicted"/>
<comment type="caution">
    <text evidence="4">The sequence shown here is derived from an EMBL/GenBank/DDBJ whole genome shotgun (WGS) entry which is preliminary data.</text>
</comment>
<feature type="transmembrane region" description="Helical" evidence="2">
    <location>
        <begin position="100"/>
        <end position="124"/>
    </location>
</feature>
<feature type="compositionally biased region" description="Low complexity" evidence="1">
    <location>
        <begin position="623"/>
        <end position="636"/>
    </location>
</feature>
<feature type="transmembrane region" description="Helical" evidence="2">
    <location>
        <begin position="1180"/>
        <end position="1200"/>
    </location>
</feature>
<evidence type="ECO:0000313" key="4">
    <source>
        <dbReference type="EMBL" id="ORY75872.1"/>
    </source>
</evidence>
<feature type="transmembrane region" description="Helical" evidence="2">
    <location>
        <begin position="283"/>
        <end position="302"/>
    </location>
</feature>
<feature type="transmembrane region" description="Helical" evidence="2">
    <location>
        <begin position="184"/>
        <end position="209"/>
    </location>
</feature>
<feature type="region of interest" description="Disordered" evidence="1">
    <location>
        <begin position="623"/>
        <end position="647"/>
    </location>
</feature>